<name>A0ABM0TTQ8_CAMSA</name>
<dbReference type="Gene3D" id="3.40.50.10140">
    <property type="entry name" value="Toll/interleukin-1 receptor homology (TIR) domain"/>
    <property type="match status" value="1"/>
</dbReference>
<dbReference type="InterPro" id="IPR000157">
    <property type="entry name" value="TIR_dom"/>
</dbReference>
<accession>A0ABM0TTQ8</accession>
<evidence type="ECO:0000259" key="2">
    <source>
        <dbReference type="PROSITE" id="PS50104"/>
    </source>
</evidence>
<feature type="domain" description="TIR" evidence="2">
    <location>
        <begin position="18"/>
        <end position="174"/>
    </location>
</feature>
<protein>
    <submittedName>
        <fullName evidence="4">Disease resistance-like protein CSA1</fullName>
    </submittedName>
</protein>
<reference evidence="4" key="2">
    <citation type="submission" date="2025-08" db="UniProtKB">
        <authorList>
            <consortium name="RefSeq"/>
        </authorList>
    </citation>
    <scope>IDENTIFICATION</scope>
    <source>
        <tissue evidence="4">Leaf</tissue>
    </source>
</reference>
<evidence type="ECO:0000313" key="4">
    <source>
        <dbReference type="RefSeq" id="XP_010431250.1"/>
    </source>
</evidence>
<keyword evidence="1" id="KW-0520">NAD</keyword>
<evidence type="ECO:0000256" key="1">
    <source>
        <dbReference type="ARBA" id="ARBA00023027"/>
    </source>
</evidence>
<keyword evidence="3" id="KW-1185">Reference proteome</keyword>
<sequence>MEEVSSSSSEVKAIPLPPQHQVFVNFRGEELRNNFVSHLRSTFERHGVNIFIDTNEERGKHLNVLFERIEDSRIALAIFSVRYSESQWCLNELLKMKECMDNGKLLIIPIFYKVTAADVRYQKGLFGYFFKQMHHVDVRKKNQWSEALNSVADRFGFPFDGKRLWILKDLEAEENNYGSGVASFVVIVSGSVLTLVSESGCNNARQLFPPFAVCLDIGVKLVVMVKFGNT</sequence>
<dbReference type="Pfam" id="PF01582">
    <property type="entry name" value="TIR"/>
    <property type="match status" value="1"/>
</dbReference>
<dbReference type="RefSeq" id="XP_010431250.1">
    <property type="nucleotide sequence ID" value="XM_010432948.1"/>
</dbReference>
<dbReference type="PANTHER" id="PTHR32009:SF109">
    <property type="entry name" value="TOLL-INTERLEUKIN-RESISTANCE (TIR) DOMAIN FAMILY PROTEIN"/>
    <property type="match status" value="1"/>
</dbReference>
<reference evidence="3" key="1">
    <citation type="journal article" date="2014" name="Nat. Commun.">
        <title>The emerging biofuel crop Camelina sativa retains a highly undifferentiated hexaploid genome structure.</title>
        <authorList>
            <person name="Kagale S."/>
            <person name="Koh C."/>
            <person name="Nixon J."/>
            <person name="Bollina V."/>
            <person name="Clarke W.E."/>
            <person name="Tuteja R."/>
            <person name="Spillane C."/>
            <person name="Robinson S.J."/>
            <person name="Links M.G."/>
            <person name="Clarke C."/>
            <person name="Higgins E.E."/>
            <person name="Huebert T."/>
            <person name="Sharpe A.G."/>
            <person name="Parkin I.A."/>
        </authorList>
    </citation>
    <scope>NUCLEOTIDE SEQUENCE [LARGE SCALE GENOMIC DNA]</scope>
    <source>
        <strain evidence="3">cv. DH55</strain>
    </source>
</reference>
<gene>
    <name evidence="4" type="primary">LOC104715554</name>
</gene>
<evidence type="ECO:0000313" key="3">
    <source>
        <dbReference type="Proteomes" id="UP000694864"/>
    </source>
</evidence>
<dbReference type="Proteomes" id="UP000694864">
    <property type="component" value="Chromosome 9"/>
</dbReference>
<dbReference type="InterPro" id="IPR035897">
    <property type="entry name" value="Toll_tir_struct_dom_sf"/>
</dbReference>
<dbReference type="PANTHER" id="PTHR32009">
    <property type="entry name" value="TMV RESISTANCE PROTEIN N-LIKE"/>
    <property type="match status" value="1"/>
</dbReference>
<dbReference type="PROSITE" id="PS50104">
    <property type="entry name" value="TIR"/>
    <property type="match status" value="1"/>
</dbReference>
<organism evidence="3 4">
    <name type="scientific">Camelina sativa</name>
    <name type="common">False flax</name>
    <name type="synonym">Myagrum sativum</name>
    <dbReference type="NCBI Taxonomy" id="90675"/>
    <lineage>
        <taxon>Eukaryota</taxon>
        <taxon>Viridiplantae</taxon>
        <taxon>Streptophyta</taxon>
        <taxon>Embryophyta</taxon>
        <taxon>Tracheophyta</taxon>
        <taxon>Spermatophyta</taxon>
        <taxon>Magnoliopsida</taxon>
        <taxon>eudicotyledons</taxon>
        <taxon>Gunneridae</taxon>
        <taxon>Pentapetalae</taxon>
        <taxon>rosids</taxon>
        <taxon>malvids</taxon>
        <taxon>Brassicales</taxon>
        <taxon>Brassicaceae</taxon>
        <taxon>Camelineae</taxon>
        <taxon>Camelina</taxon>
    </lineage>
</organism>
<dbReference type="SMART" id="SM00255">
    <property type="entry name" value="TIR"/>
    <property type="match status" value="1"/>
</dbReference>
<proteinExistence type="predicted"/>
<dbReference type="SUPFAM" id="SSF52200">
    <property type="entry name" value="Toll/Interleukin receptor TIR domain"/>
    <property type="match status" value="1"/>
</dbReference>
<dbReference type="GeneID" id="104715554"/>